<keyword evidence="3" id="KW-1185">Reference proteome</keyword>
<feature type="compositionally biased region" description="Acidic residues" evidence="1">
    <location>
        <begin position="17"/>
        <end position="33"/>
    </location>
</feature>
<proteinExistence type="predicted"/>
<dbReference type="Proteomes" id="UP001187192">
    <property type="component" value="Unassembled WGS sequence"/>
</dbReference>
<evidence type="ECO:0000313" key="2">
    <source>
        <dbReference type="EMBL" id="GMN46587.1"/>
    </source>
</evidence>
<evidence type="ECO:0000313" key="3">
    <source>
        <dbReference type="Proteomes" id="UP001187192"/>
    </source>
</evidence>
<reference evidence="2" key="1">
    <citation type="submission" date="2023-07" db="EMBL/GenBank/DDBJ databases">
        <title>draft genome sequence of fig (Ficus carica).</title>
        <authorList>
            <person name="Takahashi T."/>
            <person name="Nishimura K."/>
        </authorList>
    </citation>
    <scope>NUCLEOTIDE SEQUENCE</scope>
</reference>
<sequence>MYIVVPLMKRLGRASEAEAEAESESESESEVEEREMVGREGKRRLGVMGIEIGNGNEDLEKEIPVGNRNNTVSETETRGFGMEENLLLLLREWRSGNGDEDRLRQLTAILWSPDLYCCLLIIGVITGNGMTVYCFQPDSATYVGSKDDFNTKLLLS</sequence>
<gene>
    <name evidence="2" type="ORF">TIFTF001_015758</name>
</gene>
<dbReference type="EMBL" id="BTGU01000023">
    <property type="protein sequence ID" value="GMN46587.1"/>
    <property type="molecule type" value="Genomic_DNA"/>
</dbReference>
<feature type="region of interest" description="Disordered" evidence="1">
    <location>
        <begin position="14"/>
        <end position="38"/>
    </location>
</feature>
<dbReference type="AlphaFoldDB" id="A0AA88D998"/>
<comment type="caution">
    <text evidence="2">The sequence shown here is derived from an EMBL/GenBank/DDBJ whole genome shotgun (WGS) entry which is preliminary data.</text>
</comment>
<organism evidence="2 3">
    <name type="scientific">Ficus carica</name>
    <name type="common">Common fig</name>
    <dbReference type="NCBI Taxonomy" id="3494"/>
    <lineage>
        <taxon>Eukaryota</taxon>
        <taxon>Viridiplantae</taxon>
        <taxon>Streptophyta</taxon>
        <taxon>Embryophyta</taxon>
        <taxon>Tracheophyta</taxon>
        <taxon>Spermatophyta</taxon>
        <taxon>Magnoliopsida</taxon>
        <taxon>eudicotyledons</taxon>
        <taxon>Gunneridae</taxon>
        <taxon>Pentapetalae</taxon>
        <taxon>rosids</taxon>
        <taxon>fabids</taxon>
        <taxon>Rosales</taxon>
        <taxon>Moraceae</taxon>
        <taxon>Ficeae</taxon>
        <taxon>Ficus</taxon>
    </lineage>
</organism>
<name>A0AA88D998_FICCA</name>
<protein>
    <submittedName>
        <fullName evidence="2">Uncharacterized protein</fullName>
    </submittedName>
</protein>
<accession>A0AA88D998</accession>
<evidence type="ECO:0000256" key="1">
    <source>
        <dbReference type="SAM" id="MobiDB-lite"/>
    </source>
</evidence>